<dbReference type="RefSeq" id="WP_218446760.1">
    <property type="nucleotide sequence ID" value="NZ_JAGSPA010000006.1"/>
</dbReference>
<comment type="caution">
    <text evidence="2">The sequence shown here is derived from an EMBL/GenBank/DDBJ whole genome shotgun (WGS) entry which is preliminary data.</text>
</comment>
<accession>A0ABS6SI24</accession>
<dbReference type="PANTHER" id="PTHR47829:SF1">
    <property type="entry name" value="HAD FAMILY PHOSPHATASE"/>
    <property type="match status" value="1"/>
</dbReference>
<evidence type="ECO:0000313" key="3">
    <source>
        <dbReference type="Proteomes" id="UP000722336"/>
    </source>
</evidence>
<evidence type="ECO:0000313" key="2">
    <source>
        <dbReference type="EMBL" id="MBV7257910.1"/>
    </source>
</evidence>
<dbReference type="Pfam" id="PF01636">
    <property type="entry name" value="APH"/>
    <property type="match status" value="1"/>
</dbReference>
<protein>
    <submittedName>
        <fullName evidence="2">Phosphotransferase</fullName>
    </submittedName>
</protein>
<name>A0ABS6SI24_9SPHN</name>
<evidence type="ECO:0000259" key="1">
    <source>
        <dbReference type="Pfam" id="PF01636"/>
    </source>
</evidence>
<feature type="domain" description="Aminoglycoside phosphotransferase" evidence="1">
    <location>
        <begin position="42"/>
        <end position="264"/>
    </location>
</feature>
<dbReference type="InterPro" id="IPR002575">
    <property type="entry name" value="Aminoglycoside_PTrfase"/>
</dbReference>
<dbReference type="CDD" id="cd05154">
    <property type="entry name" value="ACAD10_11_N-like"/>
    <property type="match status" value="1"/>
</dbReference>
<proteinExistence type="predicted"/>
<dbReference type="EMBL" id="JAGSPA010000006">
    <property type="protein sequence ID" value="MBV7257910.1"/>
    <property type="molecule type" value="Genomic_DNA"/>
</dbReference>
<dbReference type="PANTHER" id="PTHR47829">
    <property type="entry name" value="HYDROLASE, PUTATIVE (AFU_ORTHOLOGUE AFUA_1G12880)-RELATED"/>
    <property type="match status" value="1"/>
</dbReference>
<dbReference type="InterPro" id="IPR041726">
    <property type="entry name" value="ACAD10_11_N"/>
</dbReference>
<reference evidence="2 3" key="1">
    <citation type="submission" date="2021-04" db="EMBL/GenBank/DDBJ databases">
        <authorList>
            <person name="Pira H."/>
            <person name="Risdian C."/>
            <person name="Wink J."/>
        </authorList>
    </citation>
    <scope>NUCLEOTIDE SEQUENCE [LARGE SCALE GENOMIC DNA]</scope>
    <source>
        <strain evidence="2 3">WHA3</strain>
    </source>
</reference>
<sequence>MTSKQDQFSGTQEVREAHRFDEARLEDWMNANVEGFSGPLTVAQFKGGQSNPTYKLTTPAKTYVMRRKPPGKLLKSAHAVDREYKVITALGAQQFPAPRTYGLCQDEAVIGTWFYIMDMADGRIFWDTTFPEVDTAERHLYFDAMNRTLADLHNFEPDRIGLGDFGKKENYLARQISRWGGQYQADEEAGHFEEMDRLCEWLPANLPDEGPARVVHGDYRADNMVFHPTEPRVIAVLDWELSTLGDPLADFTYHAMMYRMPPEETAGLVGRDLAAVNIPTEEEYVTAYCERTGRSTVPNVDFYMAYNMFRLCAIIHGIKGRHIRGTASSKHAAAMSERVEPLGRLAWEQAKKAGA</sequence>
<organism evidence="2 3">
    <name type="scientific">Pacificimonas pallii</name>
    <dbReference type="NCBI Taxonomy" id="2827236"/>
    <lineage>
        <taxon>Bacteria</taxon>
        <taxon>Pseudomonadati</taxon>
        <taxon>Pseudomonadota</taxon>
        <taxon>Alphaproteobacteria</taxon>
        <taxon>Sphingomonadales</taxon>
        <taxon>Sphingosinicellaceae</taxon>
        <taxon>Pacificimonas</taxon>
    </lineage>
</organism>
<dbReference type="Proteomes" id="UP000722336">
    <property type="component" value="Unassembled WGS sequence"/>
</dbReference>
<dbReference type="InterPro" id="IPR052898">
    <property type="entry name" value="ACAD10-like"/>
</dbReference>
<keyword evidence="3" id="KW-1185">Reference proteome</keyword>
<gene>
    <name evidence="2" type="ORF">KCG44_14080</name>
</gene>